<dbReference type="AlphaFoldDB" id="A0A0C2IHA1"/>
<accession>A0A0C2IHA1</accession>
<dbReference type="EMBL" id="JWZT01004124">
    <property type="protein sequence ID" value="KII64674.1"/>
    <property type="molecule type" value="Genomic_DNA"/>
</dbReference>
<reference evidence="1 2" key="1">
    <citation type="journal article" date="2014" name="Genome Biol. Evol.">
        <title>The genome of the myxosporean Thelohanellus kitauei shows adaptations to nutrient acquisition within its fish host.</title>
        <authorList>
            <person name="Yang Y."/>
            <person name="Xiong J."/>
            <person name="Zhou Z."/>
            <person name="Huo F."/>
            <person name="Miao W."/>
            <person name="Ran C."/>
            <person name="Liu Y."/>
            <person name="Zhang J."/>
            <person name="Feng J."/>
            <person name="Wang M."/>
            <person name="Wang M."/>
            <person name="Wang L."/>
            <person name="Yao B."/>
        </authorList>
    </citation>
    <scope>NUCLEOTIDE SEQUENCE [LARGE SCALE GENOMIC DNA]</scope>
    <source>
        <strain evidence="1">Wuqing</strain>
    </source>
</reference>
<keyword evidence="2" id="KW-1185">Reference proteome</keyword>
<gene>
    <name evidence="1" type="ORF">RF11_06607</name>
</gene>
<protein>
    <submittedName>
        <fullName evidence="1">Uncharacterized protein</fullName>
    </submittedName>
</protein>
<dbReference type="PANTHER" id="PTHR45913:SF5">
    <property type="entry name" value="GENERAL TRANSCRIPTION FACTOR II-I REPEAT DOMAIN-CONTAINING PROTEIN 2A-LIKE PROTEIN"/>
    <property type="match status" value="1"/>
</dbReference>
<evidence type="ECO:0000313" key="1">
    <source>
        <dbReference type="EMBL" id="KII64674.1"/>
    </source>
</evidence>
<dbReference type="PANTHER" id="PTHR45913">
    <property type="entry name" value="EPM2A-INTERACTING PROTEIN 1"/>
    <property type="match status" value="1"/>
</dbReference>
<name>A0A0C2IHA1_THEKT</name>
<dbReference type="Proteomes" id="UP000031668">
    <property type="component" value="Unassembled WGS sequence"/>
</dbReference>
<sequence>MATYKSNDIFDTAQVAVFVRAIHDNLDVIEELLGHEYTFNYLIKRSSEPLKIMERRTILNGENCSVWENVEFRKCHGSCCSLCHQNPHQCSEPARFKQFLSDMNEECGDLLLHCEVRCFSNGKVLSRFWALSNSIYLFPSETDELQTEREYILNDDWLNNLAFMVEITSYLDCLSERLQGKGKLFTNFV</sequence>
<evidence type="ECO:0000313" key="2">
    <source>
        <dbReference type="Proteomes" id="UP000031668"/>
    </source>
</evidence>
<comment type="caution">
    <text evidence="1">The sequence shown here is derived from an EMBL/GenBank/DDBJ whole genome shotgun (WGS) entry which is preliminary data.</text>
</comment>
<organism evidence="1 2">
    <name type="scientific">Thelohanellus kitauei</name>
    <name type="common">Myxosporean</name>
    <dbReference type="NCBI Taxonomy" id="669202"/>
    <lineage>
        <taxon>Eukaryota</taxon>
        <taxon>Metazoa</taxon>
        <taxon>Cnidaria</taxon>
        <taxon>Myxozoa</taxon>
        <taxon>Myxosporea</taxon>
        <taxon>Bivalvulida</taxon>
        <taxon>Platysporina</taxon>
        <taxon>Myxobolidae</taxon>
        <taxon>Thelohanellus</taxon>
    </lineage>
</organism>
<proteinExistence type="predicted"/>